<reference evidence="8" key="1">
    <citation type="submission" date="2020-08" db="EMBL/GenBank/DDBJ databases">
        <authorList>
            <person name="Cejkova D."/>
            <person name="Kubasova T."/>
            <person name="Jahodarova E."/>
            <person name="Rychlik I."/>
        </authorList>
    </citation>
    <scope>NUCLEOTIDE SEQUENCE</scope>
    <source>
        <strain evidence="8">An420c</strain>
    </source>
</reference>
<comment type="caution">
    <text evidence="8">The sequence shown here is derived from an EMBL/GenBank/DDBJ whole genome shotgun (WGS) entry which is preliminary data.</text>
</comment>
<feature type="transmembrane region" description="Helical" evidence="7">
    <location>
        <begin position="61"/>
        <end position="82"/>
    </location>
</feature>
<comment type="similarity">
    <text evidence="1 7">Belongs to the Lgt family.</text>
</comment>
<dbReference type="NCBIfam" id="TIGR00544">
    <property type="entry name" value="lgt"/>
    <property type="match status" value="1"/>
</dbReference>
<evidence type="ECO:0000256" key="3">
    <source>
        <dbReference type="ARBA" id="ARBA00022679"/>
    </source>
</evidence>
<dbReference type="InterPro" id="IPR001640">
    <property type="entry name" value="Lgt"/>
</dbReference>
<evidence type="ECO:0000256" key="2">
    <source>
        <dbReference type="ARBA" id="ARBA00022475"/>
    </source>
</evidence>
<feature type="transmembrane region" description="Helical" evidence="7">
    <location>
        <begin position="102"/>
        <end position="121"/>
    </location>
</feature>
<dbReference type="RefSeq" id="WP_204908581.1">
    <property type="nucleotide sequence ID" value="NZ_JACJLV010000012.1"/>
</dbReference>
<dbReference type="AlphaFoldDB" id="A0A938X186"/>
<comment type="catalytic activity">
    <reaction evidence="7">
        <text>L-cysteinyl-[prolipoprotein] + a 1,2-diacyl-sn-glycero-3-phospho-(1'-sn-glycerol) = an S-1,2-diacyl-sn-glyceryl-L-cysteinyl-[prolipoprotein] + sn-glycerol 1-phosphate + H(+)</text>
        <dbReference type="Rhea" id="RHEA:56712"/>
        <dbReference type="Rhea" id="RHEA-COMP:14679"/>
        <dbReference type="Rhea" id="RHEA-COMP:14680"/>
        <dbReference type="ChEBI" id="CHEBI:15378"/>
        <dbReference type="ChEBI" id="CHEBI:29950"/>
        <dbReference type="ChEBI" id="CHEBI:57685"/>
        <dbReference type="ChEBI" id="CHEBI:64716"/>
        <dbReference type="ChEBI" id="CHEBI:140658"/>
        <dbReference type="EC" id="2.5.1.145"/>
    </reaction>
</comment>
<dbReference type="PANTHER" id="PTHR30589:SF0">
    <property type="entry name" value="PHOSPHATIDYLGLYCEROL--PROLIPOPROTEIN DIACYLGLYCERYL TRANSFERASE"/>
    <property type="match status" value="1"/>
</dbReference>
<keyword evidence="9" id="KW-1185">Reference proteome</keyword>
<name>A0A938X186_9CLOT</name>
<dbReference type="GO" id="GO:0008961">
    <property type="term" value="F:phosphatidylglycerol-prolipoprotein diacylglyceryl transferase activity"/>
    <property type="evidence" value="ECO:0007669"/>
    <property type="project" value="UniProtKB-UniRule"/>
</dbReference>
<feature type="binding site" evidence="7">
    <location>
        <position position="145"/>
    </location>
    <ligand>
        <name>a 1,2-diacyl-sn-glycero-3-phospho-(1'-sn-glycerol)</name>
        <dbReference type="ChEBI" id="CHEBI:64716"/>
    </ligand>
</feature>
<dbReference type="Pfam" id="PF01790">
    <property type="entry name" value="LGT"/>
    <property type="match status" value="1"/>
</dbReference>
<dbReference type="HAMAP" id="MF_01147">
    <property type="entry name" value="Lgt"/>
    <property type="match status" value="1"/>
</dbReference>
<keyword evidence="2 7" id="KW-1003">Cell membrane</keyword>
<accession>A0A938X186</accession>
<feature type="transmembrane region" description="Helical" evidence="7">
    <location>
        <begin position="28"/>
        <end position="49"/>
    </location>
</feature>
<feature type="transmembrane region" description="Helical" evidence="7">
    <location>
        <begin position="200"/>
        <end position="218"/>
    </location>
</feature>
<evidence type="ECO:0000256" key="6">
    <source>
        <dbReference type="ARBA" id="ARBA00023136"/>
    </source>
</evidence>
<evidence type="ECO:0000313" key="8">
    <source>
        <dbReference type="EMBL" id="MBM6826537.1"/>
    </source>
</evidence>
<dbReference type="GO" id="GO:0042158">
    <property type="term" value="P:lipoprotein biosynthetic process"/>
    <property type="evidence" value="ECO:0007669"/>
    <property type="project" value="UniProtKB-UniRule"/>
</dbReference>
<feature type="transmembrane region" description="Helical" evidence="7">
    <location>
        <begin position="225"/>
        <end position="242"/>
    </location>
</feature>
<comment type="pathway">
    <text evidence="7">Protein modification; lipoprotein biosynthesis (diacylglyceryl transfer).</text>
</comment>
<evidence type="ECO:0000256" key="5">
    <source>
        <dbReference type="ARBA" id="ARBA00022989"/>
    </source>
</evidence>
<dbReference type="EC" id="2.5.1.145" evidence="7"/>
<dbReference type="Proteomes" id="UP000713880">
    <property type="component" value="Unassembled WGS sequence"/>
</dbReference>
<keyword evidence="3 7" id="KW-0808">Transferase</keyword>
<evidence type="ECO:0000256" key="4">
    <source>
        <dbReference type="ARBA" id="ARBA00022692"/>
    </source>
</evidence>
<sequence>MHTFIDFPHLGIHLENVGKTITLFGIDIAYYGITIAIGMLAGIFVATQVAKRTGQKQDDYVDLAIFGIIFGVIGARIYFVIFSWDMYKDNLLEIFNTRHGGLAIYGGVIAAVITVFVVAHVKKIPVGLMLDTGGCGLITGQMIGRWGNFFNREAFGEYTDGLFAMRLPLDAVRSGDVTEKMREHMETIDGVSCIQVSPTFLYESVWCLLVLILLLVYTRHKKFNGEVFLIYLAGYGAGRFWIESLRTDQLLLPGTAIPVSQLLAGVLVIVSVLWIIWGRRRQKHDH</sequence>
<dbReference type="GO" id="GO:0005886">
    <property type="term" value="C:plasma membrane"/>
    <property type="evidence" value="ECO:0007669"/>
    <property type="project" value="UniProtKB-SubCell"/>
</dbReference>
<gene>
    <name evidence="7 8" type="primary">lgt</name>
    <name evidence="8" type="ORF">H6A13_05390</name>
</gene>
<evidence type="ECO:0000256" key="1">
    <source>
        <dbReference type="ARBA" id="ARBA00007150"/>
    </source>
</evidence>
<dbReference type="EMBL" id="JACJLV010000012">
    <property type="protein sequence ID" value="MBM6826537.1"/>
    <property type="molecule type" value="Genomic_DNA"/>
</dbReference>
<organism evidence="8 9">
    <name type="scientific">Mordavella massiliensis</name>
    <dbReference type="NCBI Taxonomy" id="1871024"/>
    <lineage>
        <taxon>Bacteria</taxon>
        <taxon>Bacillati</taxon>
        <taxon>Bacillota</taxon>
        <taxon>Clostridia</taxon>
        <taxon>Eubacteriales</taxon>
        <taxon>Clostridiaceae</taxon>
        <taxon>Mordavella</taxon>
    </lineage>
</organism>
<feature type="transmembrane region" description="Helical" evidence="7">
    <location>
        <begin position="254"/>
        <end position="277"/>
    </location>
</feature>
<evidence type="ECO:0000256" key="7">
    <source>
        <dbReference type="HAMAP-Rule" id="MF_01147"/>
    </source>
</evidence>
<dbReference type="PANTHER" id="PTHR30589">
    <property type="entry name" value="PROLIPOPROTEIN DIACYLGLYCERYL TRANSFERASE"/>
    <property type="match status" value="1"/>
</dbReference>
<keyword evidence="4 7" id="KW-0812">Transmembrane</keyword>
<reference evidence="8" key="2">
    <citation type="journal article" date="2021" name="Sci. Rep.">
        <title>The distribution of antibiotic resistance genes in chicken gut microbiota commensals.</title>
        <authorList>
            <person name="Juricova H."/>
            <person name="Matiasovicova J."/>
            <person name="Kubasova T."/>
            <person name="Cejkova D."/>
            <person name="Rychlik I."/>
        </authorList>
    </citation>
    <scope>NUCLEOTIDE SEQUENCE</scope>
    <source>
        <strain evidence="8">An420c</strain>
    </source>
</reference>
<evidence type="ECO:0000313" key="9">
    <source>
        <dbReference type="Proteomes" id="UP000713880"/>
    </source>
</evidence>
<protein>
    <recommendedName>
        <fullName evidence="7">Phosphatidylglycerol--prolipoprotein diacylglyceryl transferase</fullName>
        <ecNumber evidence="7">2.5.1.145</ecNumber>
    </recommendedName>
</protein>
<keyword evidence="5 7" id="KW-1133">Transmembrane helix</keyword>
<keyword evidence="6 7" id="KW-0472">Membrane</keyword>
<dbReference type="PROSITE" id="PS01311">
    <property type="entry name" value="LGT"/>
    <property type="match status" value="1"/>
</dbReference>
<comment type="function">
    <text evidence="7">Catalyzes the transfer of the diacylglyceryl group from phosphatidylglycerol to the sulfhydryl group of the N-terminal cysteine of a prolipoprotein, the first step in the formation of mature lipoproteins.</text>
</comment>
<comment type="subcellular location">
    <subcellularLocation>
        <location evidence="7">Cell membrane</location>
        <topology evidence="7">Multi-pass membrane protein</topology>
    </subcellularLocation>
</comment>
<proteinExistence type="inferred from homology"/>